<organism evidence="3 4">
    <name type="scientific">Aspergillus pseudodeflectus</name>
    <dbReference type="NCBI Taxonomy" id="176178"/>
    <lineage>
        <taxon>Eukaryota</taxon>
        <taxon>Fungi</taxon>
        <taxon>Dikarya</taxon>
        <taxon>Ascomycota</taxon>
        <taxon>Pezizomycotina</taxon>
        <taxon>Eurotiomycetes</taxon>
        <taxon>Eurotiomycetidae</taxon>
        <taxon>Eurotiales</taxon>
        <taxon>Aspergillaceae</taxon>
        <taxon>Aspergillus</taxon>
        <taxon>Aspergillus subgen. Nidulantes</taxon>
    </lineage>
</organism>
<feature type="compositionally biased region" description="Acidic residues" evidence="2">
    <location>
        <begin position="442"/>
        <end position="454"/>
    </location>
</feature>
<feature type="compositionally biased region" description="Basic and acidic residues" evidence="2">
    <location>
        <begin position="426"/>
        <end position="441"/>
    </location>
</feature>
<evidence type="ECO:0000313" key="3">
    <source>
        <dbReference type="EMBL" id="KAL2861750.1"/>
    </source>
</evidence>
<accession>A0ABR4LBB5</accession>
<feature type="coiled-coil region" evidence="1">
    <location>
        <begin position="163"/>
        <end position="197"/>
    </location>
</feature>
<sequence>MSTILPQNMNQSLVPLPLRASRYHQDPMIHIERQAKHIQRNLQRLIDAQSEGLLAGLGGQQHEGSAINQSHVSFVEPPKFRGASTVPIRQPPAKKIGLRAAREGIFTSMYDLLRLREEEQELLSLRLEERDLGLHEIETFNSKRTGLESSIAAINDNRESHRSKELKDESFRLETEIHEMENKLSQMRARHQHVVRELSQIENTVESKLSSYKESLSLLDSDIRRFLRNPPVKPSAKSTGGENFYSLKSSRRTLEMAEEHWKREQSELQQRQQQVTAEIEALDEGGGLWKAVINDISGFEKRLKAIMRQSIQSHSQLLQMDRSSGSNGHGDMVRGIMEDLSRTTDLVEQHLDYAEERDWKLLVCCISAELGALREARDLLLGVFNVPEDDIWPSQERKLDDDHKDTDHNTHSDPLGVDDSEPPADLLRDVRSQSHEAASKSEEEEEEDDDDEPDPAWLLPET</sequence>
<reference evidence="3 4" key="1">
    <citation type="submission" date="2024-07" db="EMBL/GenBank/DDBJ databases">
        <title>Section-level genome sequencing and comparative genomics of Aspergillus sections Usti and Cavernicolus.</title>
        <authorList>
            <consortium name="Lawrence Berkeley National Laboratory"/>
            <person name="Nybo J.L."/>
            <person name="Vesth T.C."/>
            <person name="Theobald S."/>
            <person name="Frisvad J.C."/>
            <person name="Larsen T.O."/>
            <person name="Kjaerboelling I."/>
            <person name="Rothschild-Mancinelli K."/>
            <person name="Lyhne E.K."/>
            <person name="Kogle M.E."/>
            <person name="Barry K."/>
            <person name="Clum A."/>
            <person name="Na H."/>
            <person name="Ledsgaard L."/>
            <person name="Lin J."/>
            <person name="Lipzen A."/>
            <person name="Kuo A."/>
            <person name="Riley R."/>
            <person name="Mondo S."/>
            <person name="LaButti K."/>
            <person name="Haridas S."/>
            <person name="Pangalinan J."/>
            <person name="Salamov A.A."/>
            <person name="Simmons B.A."/>
            <person name="Magnuson J.K."/>
            <person name="Chen J."/>
            <person name="Drula E."/>
            <person name="Henrissat B."/>
            <person name="Wiebenga A."/>
            <person name="Lubbers R.J."/>
            <person name="Gomes A.C."/>
            <person name="Macurrencykelacurrency M.R."/>
            <person name="Stajich J."/>
            <person name="Grigoriev I.V."/>
            <person name="Mortensen U.H."/>
            <person name="De vries R.P."/>
            <person name="Baker S.E."/>
            <person name="Andersen M.R."/>
        </authorList>
    </citation>
    <scope>NUCLEOTIDE SEQUENCE [LARGE SCALE GENOMIC DNA]</scope>
    <source>
        <strain evidence="3 4">CBS 756.74</strain>
    </source>
</reference>
<keyword evidence="4" id="KW-1185">Reference proteome</keyword>
<evidence type="ECO:0008006" key="5">
    <source>
        <dbReference type="Google" id="ProtNLM"/>
    </source>
</evidence>
<dbReference type="EMBL" id="JBFXLR010000001">
    <property type="protein sequence ID" value="KAL2861750.1"/>
    <property type="molecule type" value="Genomic_DNA"/>
</dbReference>
<name>A0ABR4LBB5_9EURO</name>
<gene>
    <name evidence="3" type="ORF">BJX68DRAFT_11395</name>
</gene>
<comment type="caution">
    <text evidence="3">The sequence shown here is derived from an EMBL/GenBank/DDBJ whole genome shotgun (WGS) entry which is preliminary data.</text>
</comment>
<feature type="region of interest" description="Disordered" evidence="2">
    <location>
        <begin position="396"/>
        <end position="462"/>
    </location>
</feature>
<keyword evidence="1" id="KW-0175">Coiled coil</keyword>
<dbReference type="GeneID" id="98151123"/>
<protein>
    <recommendedName>
        <fullName evidence="5">Autophagy-related protein Atg28</fullName>
    </recommendedName>
</protein>
<dbReference type="RefSeq" id="XP_070905840.1">
    <property type="nucleotide sequence ID" value="XM_071035959.1"/>
</dbReference>
<evidence type="ECO:0000313" key="4">
    <source>
        <dbReference type="Proteomes" id="UP001610444"/>
    </source>
</evidence>
<evidence type="ECO:0000256" key="2">
    <source>
        <dbReference type="SAM" id="MobiDB-lite"/>
    </source>
</evidence>
<proteinExistence type="predicted"/>
<feature type="compositionally biased region" description="Basic and acidic residues" evidence="2">
    <location>
        <begin position="396"/>
        <end position="411"/>
    </location>
</feature>
<evidence type="ECO:0000256" key="1">
    <source>
        <dbReference type="SAM" id="Coils"/>
    </source>
</evidence>
<dbReference type="Proteomes" id="UP001610444">
    <property type="component" value="Unassembled WGS sequence"/>
</dbReference>